<dbReference type="Gene3D" id="3.40.50.1240">
    <property type="entry name" value="Phosphoglycerate mutase-like"/>
    <property type="match status" value="1"/>
</dbReference>
<gene>
    <name evidence="1" type="ORF">S06H3_20376</name>
</gene>
<feature type="non-terminal residue" evidence="1">
    <location>
        <position position="73"/>
    </location>
</feature>
<organism evidence="1">
    <name type="scientific">marine sediment metagenome</name>
    <dbReference type="NCBI Taxonomy" id="412755"/>
    <lineage>
        <taxon>unclassified sequences</taxon>
        <taxon>metagenomes</taxon>
        <taxon>ecological metagenomes</taxon>
    </lineage>
</organism>
<protein>
    <submittedName>
        <fullName evidence="1">Uncharacterized protein</fullName>
    </submittedName>
</protein>
<proteinExistence type="predicted"/>
<dbReference type="SUPFAM" id="SSF53254">
    <property type="entry name" value="Phosphoglycerate mutase-like"/>
    <property type="match status" value="1"/>
</dbReference>
<dbReference type="Pfam" id="PF00300">
    <property type="entry name" value="His_Phos_1"/>
    <property type="match status" value="1"/>
</dbReference>
<dbReference type="AlphaFoldDB" id="X1MG44"/>
<reference evidence="1" key="1">
    <citation type="journal article" date="2014" name="Front. Microbiol.">
        <title>High frequency of phylogenetically diverse reductive dehalogenase-homologous genes in deep subseafloor sedimentary metagenomes.</title>
        <authorList>
            <person name="Kawai M."/>
            <person name="Futagami T."/>
            <person name="Toyoda A."/>
            <person name="Takaki Y."/>
            <person name="Nishi S."/>
            <person name="Hori S."/>
            <person name="Arai W."/>
            <person name="Tsubouchi T."/>
            <person name="Morono Y."/>
            <person name="Uchiyama I."/>
            <person name="Ito T."/>
            <person name="Fujiyama A."/>
            <person name="Inagaki F."/>
            <person name="Takami H."/>
        </authorList>
    </citation>
    <scope>NUCLEOTIDE SEQUENCE</scope>
    <source>
        <strain evidence="1">Expedition CK06-06</strain>
    </source>
</reference>
<dbReference type="EMBL" id="BARV01010547">
    <property type="protein sequence ID" value="GAI13665.1"/>
    <property type="molecule type" value="Genomic_DNA"/>
</dbReference>
<evidence type="ECO:0000313" key="1">
    <source>
        <dbReference type="EMBL" id="GAI13665.1"/>
    </source>
</evidence>
<dbReference type="InterPro" id="IPR029033">
    <property type="entry name" value="His_PPase_superfam"/>
</dbReference>
<comment type="caution">
    <text evidence="1">The sequence shown here is derived from an EMBL/GenBank/DDBJ whole genome shotgun (WGS) entry which is preliminary data.</text>
</comment>
<accession>X1MG44</accession>
<dbReference type="InterPro" id="IPR013078">
    <property type="entry name" value="His_Pase_superF_clade-1"/>
</dbReference>
<dbReference type="PIRSF" id="PIRSF000709">
    <property type="entry name" value="6PFK_2-Ptase"/>
    <property type="match status" value="1"/>
</dbReference>
<name>X1MG44_9ZZZZ</name>
<sequence length="73" mass="8259">MPQGHGRAVTTCTELAEINFGTIEGLTFDEISKLHPEQAKQLTDRSLTLKFPCGESIRELNERVSKFLLRLEN</sequence>